<dbReference type="SUPFAM" id="SSF52266">
    <property type="entry name" value="SGNH hydrolase"/>
    <property type="match status" value="1"/>
</dbReference>
<sequence>MNESQLEILEKISVIRGKGPDLLMMTVGGNDAGYSEILNNLLSRDTSTMFNSMEMRLFYVAHQLERIGVKLKEEIRPTQVVVPHYFDLIRNELGVVDSNCSDLKNIPVESLRVAERNILRRVNRLITDKGRRHSWTVIDEVPKLFKTGGICSKTSLIRNTSDSLRLQGDTLGAFHPIEEAHRSIADLVWRKLNFRQLMLI</sequence>
<dbReference type="GO" id="GO:0016788">
    <property type="term" value="F:hydrolase activity, acting on ester bonds"/>
    <property type="evidence" value="ECO:0007669"/>
    <property type="project" value="InterPro"/>
</dbReference>
<evidence type="ECO:0000313" key="1">
    <source>
        <dbReference type="Proteomes" id="UP000887540"/>
    </source>
</evidence>
<evidence type="ECO:0000313" key="2">
    <source>
        <dbReference type="WBParaSite" id="ACRNAN_scaffold7476.g32621.t1"/>
    </source>
</evidence>
<organism evidence="1 2">
    <name type="scientific">Acrobeloides nanus</name>
    <dbReference type="NCBI Taxonomy" id="290746"/>
    <lineage>
        <taxon>Eukaryota</taxon>
        <taxon>Metazoa</taxon>
        <taxon>Ecdysozoa</taxon>
        <taxon>Nematoda</taxon>
        <taxon>Chromadorea</taxon>
        <taxon>Rhabditida</taxon>
        <taxon>Tylenchina</taxon>
        <taxon>Cephalobomorpha</taxon>
        <taxon>Cephaloboidea</taxon>
        <taxon>Cephalobidae</taxon>
        <taxon>Acrobeloides</taxon>
    </lineage>
</organism>
<proteinExistence type="predicted"/>
<dbReference type="AlphaFoldDB" id="A0A914EFG8"/>
<dbReference type="InterPro" id="IPR036514">
    <property type="entry name" value="SGNH_hydro_sf"/>
</dbReference>
<dbReference type="Proteomes" id="UP000887540">
    <property type="component" value="Unplaced"/>
</dbReference>
<keyword evidence="1" id="KW-1185">Reference proteome</keyword>
<dbReference type="WBParaSite" id="ACRNAN_scaffold7476.g32621.t1">
    <property type="protein sequence ID" value="ACRNAN_scaffold7476.g32621.t1"/>
    <property type="gene ID" value="ACRNAN_scaffold7476.g32621"/>
</dbReference>
<dbReference type="PANTHER" id="PTHR37981">
    <property type="entry name" value="LIPASE 2"/>
    <property type="match status" value="1"/>
</dbReference>
<dbReference type="Gene3D" id="3.40.50.1110">
    <property type="entry name" value="SGNH hydrolase"/>
    <property type="match status" value="1"/>
</dbReference>
<dbReference type="InterPro" id="IPR037460">
    <property type="entry name" value="SEST-like"/>
</dbReference>
<reference evidence="2" key="1">
    <citation type="submission" date="2022-11" db="UniProtKB">
        <authorList>
            <consortium name="WormBaseParasite"/>
        </authorList>
    </citation>
    <scope>IDENTIFICATION</scope>
</reference>
<dbReference type="PANTHER" id="PTHR37981:SF1">
    <property type="entry name" value="SGNH HYDROLASE-TYPE ESTERASE DOMAIN-CONTAINING PROTEIN"/>
    <property type="match status" value="1"/>
</dbReference>
<protein>
    <submittedName>
        <fullName evidence="2">SGNH hydrolase-type esterase domain-containing protein</fullName>
    </submittedName>
</protein>
<name>A0A914EFG8_9BILA</name>
<accession>A0A914EFG8</accession>
<dbReference type="GO" id="GO:0006629">
    <property type="term" value="P:lipid metabolic process"/>
    <property type="evidence" value="ECO:0007669"/>
    <property type="project" value="TreeGrafter"/>
</dbReference>